<dbReference type="InterPro" id="IPR036986">
    <property type="entry name" value="S4_RNA-bd_sf"/>
</dbReference>
<dbReference type="PROSITE" id="PS50889">
    <property type="entry name" value="S4"/>
    <property type="match status" value="1"/>
</dbReference>
<dbReference type="NCBIfam" id="TIGR00093">
    <property type="entry name" value="pseudouridine synthase"/>
    <property type="match status" value="1"/>
</dbReference>
<dbReference type="InterPro" id="IPR042092">
    <property type="entry name" value="PsdUridine_s_RsuA/RluB/E/F_cat"/>
</dbReference>
<evidence type="ECO:0000313" key="8">
    <source>
        <dbReference type="Proteomes" id="UP000006852"/>
    </source>
</evidence>
<dbReference type="GO" id="GO:0000455">
    <property type="term" value="P:enzyme-directed rRNA pseudouridine synthesis"/>
    <property type="evidence" value="ECO:0007669"/>
    <property type="project" value="UniProtKB-ARBA"/>
</dbReference>
<dbReference type="InterPro" id="IPR000748">
    <property type="entry name" value="PsdUridine_synth_RsuA/RluB/E/F"/>
</dbReference>
<dbReference type="OrthoDB" id="9807213at2"/>
<sequence>MDGLFKERLDTVFIRRGISTHRRVRRLLQKHNVCVNGTRVLESGFGLNLATDELSIDGIKKNLAPDIYLMMNKKSGTICSTKDDGLYKTVYSFIPQKYFYYAKENSLQKIHTVGRLDTDTEGLLIFTTNGDFSHSLANPLFHVKKTYYVELEKSEPEEQRKFLEKKFSEGFFIPPEKNEREFISRPAILEWNSANSCRLTITEGKFHQVKRMFSAQGNKVIFLKRISIGSLALDEKLAPGDSRELSSEELSLLFK</sequence>
<dbReference type="InterPro" id="IPR006145">
    <property type="entry name" value="PsdUridine_synth_RsuA/RluA"/>
</dbReference>
<feature type="domain" description="RNA-binding S4" evidence="6">
    <location>
        <begin position="7"/>
        <end position="64"/>
    </location>
</feature>
<dbReference type="EMBL" id="CP002631">
    <property type="protein sequence ID" value="AEB13398.1"/>
    <property type="molecule type" value="Genomic_DNA"/>
</dbReference>
<keyword evidence="2 4" id="KW-0694">RNA-binding</keyword>
<dbReference type="SUPFAM" id="SSF55120">
    <property type="entry name" value="Pseudouridine synthase"/>
    <property type="match status" value="1"/>
</dbReference>
<gene>
    <name evidence="7" type="ordered locus">Tresu_0446</name>
</gene>
<dbReference type="CDD" id="cd00165">
    <property type="entry name" value="S4"/>
    <property type="match status" value="1"/>
</dbReference>
<dbReference type="Gene3D" id="3.10.290.10">
    <property type="entry name" value="RNA-binding S4 domain"/>
    <property type="match status" value="1"/>
</dbReference>
<protein>
    <recommendedName>
        <fullName evidence="5">Pseudouridine synthase</fullName>
        <ecNumber evidence="5">5.4.99.-</ecNumber>
    </recommendedName>
</protein>
<comment type="similarity">
    <text evidence="1 5">Belongs to the pseudouridine synthase RsuA family.</text>
</comment>
<organism evidence="7 8">
    <name type="scientific">Treponema succinifaciens (strain ATCC 33096 / DSM 2489 / 6091)</name>
    <dbReference type="NCBI Taxonomy" id="869209"/>
    <lineage>
        <taxon>Bacteria</taxon>
        <taxon>Pseudomonadati</taxon>
        <taxon>Spirochaetota</taxon>
        <taxon>Spirochaetia</taxon>
        <taxon>Spirochaetales</taxon>
        <taxon>Treponemataceae</taxon>
        <taxon>Treponema</taxon>
    </lineage>
</organism>
<dbReference type="InterPro" id="IPR050343">
    <property type="entry name" value="RsuA_PseudoU_synthase"/>
</dbReference>
<dbReference type="PANTHER" id="PTHR47683:SF4">
    <property type="entry name" value="PSEUDOURIDINE SYNTHASE"/>
    <property type="match status" value="1"/>
</dbReference>
<dbReference type="InterPro" id="IPR002942">
    <property type="entry name" value="S4_RNA-bd"/>
</dbReference>
<dbReference type="GeneID" id="302997662"/>
<evidence type="ECO:0000256" key="1">
    <source>
        <dbReference type="ARBA" id="ARBA00008348"/>
    </source>
</evidence>
<dbReference type="PANTHER" id="PTHR47683">
    <property type="entry name" value="PSEUDOURIDINE SYNTHASE FAMILY PROTEIN-RELATED"/>
    <property type="match status" value="1"/>
</dbReference>
<dbReference type="GO" id="GO:0003723">
    <property type="term" value="F:RNA binding"/>
    <property type="evidence" value="ECO:0007669"/>
    <property type="project" value="UniProtKB-KW"/>
</dbReference>
<dbReference type="Pfam" id="PF00849">
    <property type="entry name" value="PseudoU_synth_2"/>
    <property type="match status" value="1"/>
</dbReference>
<dbReference type="AlphaFoldDB" id="F2NX63"/>
<keyword evidence="8" id="KW-1185">Reference proteome</keyword>
<evidence type="ECO:0000259" key="6">
    <source>
        <dbReference type="SMART" id="SM00363"/>
    </source>
</evidence>
<dbReference type="SUPFAM" id="SSF55174">
    <property type="entry name" value="Alpha-L RNA-binding motif"/>
    <property type="match status" value="1"/>
</dbReference>
<dbReference type="SMART" id="SM00363">
    <property type="entry name" value="S4"/>
    <property type="match status" value="1"/>
</dbReference>
<reference evidence="8" key="2">
    <citation type="submission" date="2011-04" db="EMBL/GenBank/DDBJ databases">
        <title>The complete genome of chromosome of Treponema succinifaciens DSM 2489.</title>
        <authorList>
            <person name="Lucas S."/>
            <person name="Copeland A."/>
            <person name="Lapidus A."/>
            <person name="Bruce D."/>
            <person name="Goodwin L."/>
            <person name="Pitluck S."/>
            <person name="Peters L."/>
            <person name="Kyrpides N."/>
            <person name="Mavromatis K."/>
            <person name="Ivanova N."/>
            <person name="Ovchinnikova G."/>
            <person name="Teshima H."/>
            <person name="Detter J.C."/>
            <person name="Tapia R."/>
            <person name="Han C."/>
            <person name="Land M."/>
            <person name="Hauser L."/>
            <person name="Markowitz V."/>
            <person name="Cheng J.-F."/>
            <person name="Hugenholtz P."/>
            <person name="Woyke T."/>
            <person name="Wu D."/>
            <person name="Gronow S."/>
            <person name="Wellnitz S."/>
            <person name="Brambilla E."/>
            <person name="Klenk H.-P."/>
            <person name="Eisen J.A."/>
        </authorList>
    </citation>
    <scope>NUCLEOTIDE SEQUENCE [LARGE SCALE GENOMIC DNA]</scope>
    <source>
        <strain evidence="8">ATCC 33096 / DSM 2489 / 6091</strain>
    </source>
</reference>
<evidence type="ECO:0000256" key="4">
    <source>
        <dbReference type="PROSITE-ProRule" id="PRU00182"/>
    </source>
</evidence>
<dbReference type="Proteomes" id="UP000006852">
    <property type="component" value="Chromosome"/>
</dbReference>
<dbReference type="RefSeq" id="WP_013700705.1">
    <property type="nucleotide sequence ID" value="NC_015385.1"/>
</dbReference>
<dbReference type="KEGG" id="tsu:Tresu_0446"/>
<evidence type="ECO:0000256" key="5">
    <source>
        <dbReference type="RuleBase" id="RU003887"/>
    </source>
</evidence>
<proteinExistence type="inferred from homology"/>
<dbReference type="InterPro" id="IPR018496">
    <property type="entry name" value="PsdUridine_synth_RsuA/RluB_CS"/>
</dbReference>
<dbReference type="Gene3D" id="3.30.70.580">
    <property type="entry name" value="Pseudouridine synthase I, catalytic domain, N-terminal subdomain"/>
    <property type="match status" value="1"/>
</dbReference>
<evidence type="ECO:0000313" key="7">
    <source>
        <dbReference type="EMBL" id="AEB13398.1"/>
    </source>
</evidence>
<accession>F2NX63</accession>
<dbReference type="GO" id="GO:0120159">
    <property type="term" value="F:rRNA pseudouridine synthase activity"/>
    <property type="evidence" value="ECO:0007669"/>
    <property type="project" value="UniProtKB-ARBA"/>
</dbReference>
<dbReference type="InterPro" id="IPR020094">
    <property type="entry name" value="TruA/RsuA/RluB/E/F_N"/>
</dbReference>
<dbReference type="InterPro" id="IPR020103">
    <property type="entry name" value="PsdUridine_synth_cat_dom_sf"/>
</dbReference>
<evidence type="ECO:0000256" key="2">
    <source>
        <dbReference type="ARBA" id="ARBA00022884"/>
    </source>
</evidence>
<dbReference type="HOGENOM" id="CLU_024979_1_2_12"/>
<dbReference type="EC" id="5.4.99.-" evidence="5"/>
<dbReference type="PROSITE" id="PS01149">
    <property type="entry name" value="PSI_RSU"/>
    <property type="match status" value="1"/>
</dbReference>
<dbReference type="Gene3D" id="3.30.70.1560">
    <property type="entry name" value="Alpha-L RNA-binding motif"/>
    <property type="match status" value="1"/>
</dbReference>
<dbReference type="eggNOG" id="COG1187">
    <property type="taxonomic scope" value="Bacteria"/>
</dbReference>
<keyword evidence="3 5" id="KW-0413">Isomerase</keyword>
<dbReference type="STRING" id="869209.Tresu_0446"/>
<reference evidence="7 8" key="1">
    <citation type="journal article" date="2011" name="Stand. Genomic Sci.">
        <title>Complete genome sequence of Treponema succinifaciens type strain (6091).</title>
        <authorList>
            <person name="Han C."/>
            <person name="Gronow S."/>
            <person name="Teshima H."/>
            <person name="Lapidus A."/>
            <person name="Nolan M."/>
            <person name="Lucas S."/>
            <person name="Hammon N."/>
            <person name="Deshpande S."/>
            <person name="Cheng J.F."/>
            <person name="Zeytun A."/>
            <person name="Tapia R."/>
            <person name="Goodwin L."/>
            <person name="Pitluck S."/>
            <person name="Liolios K."/>
            <person name="Pagani I."/>
            <person name="Ivanova N."/>
            <person name="Mavromatis K."/>
            <person name="Mikhailova N."/>
            <person name="Huntemann M."/>
            <person name="Pati A."/>
            <person name="Chen A."/>
            <person name="Palaniappan K."/>
            <person name="Land M."/>
            <person name="Hauser L."/>
            <person name="Brambilla E.M."/>
            <person name="Rohde M."/>
            <person name="Goker M."/>
            <person name="Woyke T."/>
            <person name="Bristow J."/>
            <person name="Eisen J.A."/>
            <person name="Markowitz V."/>
            <person name="Hugenholtz P."/>
            <person name="Kyrpides N.C."/>
            <person name="Klenk H.P."/>
            <person name="Detter J.C."/>
        </authorList>
    </citation>
    <scope>NUCLEOTIDE SEQUENCE [LARGE SCALE GENOMIC DNA]</scope>
    <source>
        <strain evidence="8">ATCC 33096 / DSM 2489 / 6091</strain>
    </source>
</reference>
<evidence type="ECO:0000256" key="3">
    <source>
        <dbReference type="ARBA" id="ARBA00023235"/>
    </source>
</evidence>
<name>F2NX63_TRES6</name>